<keyword evidence="3 6" id="KW-0347">Helicase</keyword>
<comment type="domain">
    <text evidence="7">The Q motif is unique to and characteristic of the DEAD box family of RNA helicases and controls ATP binding and hydrolysis.</text>
</comment>
<dbReference type="InterPro" id="IPR000629">
    <property type="entry name" value="RNA-helicase_DEAD-box_CS"/>
</dbReference>
<dbReference type="InterPro" id="IPR011545">
    <property type="entry name" value="DEAD/DEAH_box_helicase_dom"/>
</dbReference>
<dbReference type="InterPro" id="IPR001650">
    <property type="entry name" value="Helicase_C-like"/>
</dbReference>
<sequence>MSLFEIKRYDEELETSDGYDHLSELLKKIEERKKQRIDKNESDKNEEEKPKKKRKKKSKKKIDSEIVDGINDVSENIDGEIEKDISGTNNDNDENNKEESGKNEDDKQDFMILGVNNSRKKTKVTRVLPKWLTHPEVISADLTSGPELDEECRYLLKLDEQLMEALKENGIKKLFPVQLSLIKWMLKCNENRSMGWWPRDTCVSAPTGSGKTLAYVLPVIQQLKNNLIRQVRCLIVLPVQELAAQVNRVMLTYCKNTNLKVALITGAAPMEIEQLKLVKKTQNGDLISKVDIVISTPGRLVDHIEKTQGFTLKYLEFLIIDEADRSTDWLKYIPHPHYNIPALTIKNLQSYSIPPAQKLLFSATLSQDPEKLSRLNLFQPILFTSAVLKNHDNDEDIDLDKCGEFLGKYTSPVELTERAFECLAAYKPVAALKLVTAGEKSEKTLIFTNSGKSAHRLALLLGLMLKDRNIPVDELSAQMMPKQRNEVLEKFSKAETGVLVSSDALARGVDIPDVTLVISYDLPKYIKGYIHRSGRTGRAGKLGTAISILTNNQISAFNRMLASARKVVPTIETFDSLETVAEEINYADKLTELGKIISKEEVKSNSNNNNNSNSNNKSSDKKGKKRVAGDNNNSKKDKRQRKESK</sequence>
<gene>
    <name evidence="11" type="ORF">KQX54_005138</name>
</gene>
<evidence type="ECO:0000256" key="5">
    <source>
        <dbReference type="ARBA" id="ARBA00022884"/>
    </source>
</evidence>
<feature type="compositionally biased region" description="Basic and acidic residues" evidence="8">
    <location>
        <begin position="31"/>
        <end position="50"/>
    </location>
</feature>
<evidence type="ECO:0000256" key="6">
    <source>
        <dbReference type="RuleBase" id="RU000492"/>
    </source>
</evidence>
<feature type="domain" description="Helicase C-terminal" evidence="10">
    <location>
        <begin position="433"/>
        <end position="592"/>
    </location>
</feature>
<evidence type="ECO:0000256" key="7">
    <source>
        <dbReference type="RuleBase" id="RU365068"/>
    </source>
</evidence>
<feature type="compositionally biased region" description="Low complexity" evidence="8">
    <location>
        <begin position="604"/>
        <end position="617"/>
    </location>
</feature>
<dbReference type="PROSITE" id="PS51194">
    <property type="entry name" value="HELICASE_CTER"/>
    <property type="match status" value="1"/>
</dbReference>
<evidence type="ECO:0000256" key="2">
    <source>
        <dbReference type="ARBA" id="ARBA00022801"/>
    </source>
</evidence>
<evidence type="ECO:0000256" key="8">
    <source>
        <dbReference type="SAM" id="MobiDB-lite"/>
    </source>
</evidence>
<feature type="compositionally biased region" description="Basic residues" evidence="8">
    <location>
        <begin position="51"/>
        <end position="60"/>
    </location>
</feature>
<dbReference type="InterPro" id="IPR027417">
    <property type="entry name" value="P-loop_NTPase"/>
</dbReference>
<dbReference type="GO" id="GO:0003723">
    <property type="term" value="F:RNA binding"/>
    <property type="evidence" value="ECO:0007669"/>
    <property type="project" value="UniProtKB-UniRule"/>
</dbReference>
<dbReference type="Pfam" id="PF00271">
    <property type="entry name" value="Helicase_C"/>
    <property type="match status" value="1"/>
</dbReference>
<dbReference type="SMART" id="SM00487">
    <property type="entry name" value="DEXDc"/>
    <property type="match status" value="1"/>
</dbReference>
<keyword evidence="12" id="KW-1185">Reference proteome</keyword>
<evidence type="ECO:0000313" key="11">
    <source>
        <dbReference type="EMBL" id="KAH0534547.1"/>
    </source>
</evidence>
<dbReference type="PANTHER" id="PTHR24031">
    <property type="entry name" value="RNA HELICASE"/>
    <property type="match status" value="1"/>
</dbReference>
<dbReference type="EC" id="3.6.4.13" evidence="7"/>
<dbReference type="CDD" id="cd17956">
    <property type="entry name" value="DEADc_DDX51"/>
    <property type="match status" value="1"/>
</dbReference>
<dbReference type="SUPFAM" id="SSF52540">
    <property type="entry name" value="P-loop containing nucleoside triphosphate hydrolases"/>
    <property type="match status" value="1"/>
</dbReference>
<dbReference type="PROSITE" id="PS00039">
    <property type="entry name" value="DEAD_ATP_HELICASE"/>
    <property type="match status" value="1"/>
</dbReference>
<feature type="domain" description="Helicase ATP-binding" evidence="9">
    <location>
        <begin position="192"/>
        <end position="383"/>
    </location>
</feature>
<dbReference type="CDD" id="cd18787">
    <property type="entry name" value="SF2_C_DEAD"/>
    <property type="match status" value="1"/>
</dbReference>
<reference evidence="11 12" key="1">
    <citation type="journal article" date="2021" name="J. Hered.">
        <title>A chromosome-level genome assembly of the parasitoid wasp, Cotesia glomerata (Hymenoptera: Braconidae).</title>
        <authorList>
            <person name="Pinto B.J."/>
            <person name="Weis J.J."/>
            <person name="Gamble T."/>
            <person name="Ode P.J."/>
            <person name="Paul R."/>
            <person name="Zaspel J.M."/>
        </authorList>
    </citation>
    <scope>NUCLEOTIDE SEQUENCE [LARGE SCALE GENOMIC DNA]</scope>
    <source>
        <strain evidence="11">CgM1</strain>
    </source>
</reference>
<protein>
    <recommendedName>
        <fullName evidence="7">ATP-dependent RNA helicase</fullName>
        <ecNumber evidence="7">3.6.4.13</ecNumber>
    </recommendedName>
</protein>
<comment type="caution">
    <text evidence="11">The sequence shown here is derived from an EMBL/GenBank/DDBJ whole genome shotgun (WGS) entry which is preliminary data.</text>
</comment>
<evidence type="ECO:0000313" key="12">
    <source>
        <dbReference type="Proteomes" id="UP000826195"/>
    </source>
</evidence>
<keyword evidence="4 6" id="KW-0067">ATP-binding</keyword>
<comment type="catalytic activity">
    <reaction evidence="7">
        <text>ATP + H2O = ADP + phosphate + H(+)</text>
        <dbReference type="Rhea" id="RHEA:13065"/>
        <dbReference type="ChEBI" id="CHEBI:15377"/>
        <dbReference type="ChEBI" id="CHEBI:15378"/>
        <dbReference type="ChEBI" id="CHEBI:30616"/>
        <dbReference type="ChEBI" id="CHEBI:43474"/>
        <dbReference type="ChEBI" id="CHEBI:456216"/>
        <dbReference type="EC" id="3.6.4.13"/>
    </reaction>
</comment>
<keyword evidence="5 7" id="KW-0694">RNA-binding</keyword>
<name>A0AAV7HW44_COTGL</name>
<comment type="similarity">
    <text evidence="6">Belongs to the DEAD box helicase family.</text>
</comment>
<comment type="function">
    <text evidence="7">RNA helicase.</text>
</comment>
<dbReference type="Proteomes" id="UP000826195">
    <property type="component" value="Unassembled WGS sequence"/>
</dbReference>
<evidence type="ECO:0000256" key="3">
    <source>
        <dbReference type="ARBA" id="ARBA00022806"/>
    </source>
</evidence>
<evidence type="ECO:0000259" key="9">
    <source>
        <dbReference type="PROSITE" id="PS51192"/>
    </source>
</evidence>
<dbReference type="PROSITE" id="PS51192">
    <property type="entry name" value="HELICASE_ATP_BIND_1"/>
    <property type="match status" value="1"/>
</dbReference>
<accession>A0AAV7HW44</accession>
<keyword evidence="1 6" id="KW-0547">Nucleotide-binding</keyword>
<evidence type="ECO:0000259" key="10">
    <source>
        <dbReference type="PROSITE" id="PS51194"/>
    </source>
</evidence>
<dbReference type="GO" id="GO:0003724">
    <property type="term" value="F:RNA helicase activity"/>
    <property type="evidence" value="ECO:0007669"/>
    <property type="project" value="UniProtKB-EC"/>
</dbReference>
<feature type="region of interest" description="Disordered" evidence="8">
    <location>
        <begin position="601"/>
        <end position="645"/>
    </location>
</feature>
<dbReference type="SMART" id="SM00490">
    <property type="entry name" value="HELICc"/>
    <property type="match status" value="1"/>
</dbReference>
<dbReference type="GO" id="GO:0005524">
    <property type="term" value="F:ATP binding"/>
    <property type="evidence" value="ECO:0007669"/>
    <property type="project" value="UniProtKB-UniRule"/>
</dbReference>
<dbReference type="Pfam" id="PF00270">
    <property type="entry name" value="DEAD"/>
    <property type="match status" value="1"/>
</dbReference>
<feature type="region of interest" description="Disordered" evidence="8">
    <location>
        <begin position="31"/>
        <end position="108"/>
    </location>
</feature>
<evidence type="ECO:0000256" key="4">
    <source>
        <dbReference type="ARBA" id="ARBA00022840"/>
    </source>
</evidence>
<feature type="compositionally biased region" description="Basic and acidic residues" evidence="8">
    <location>
        <begin position="94"/>
        <end position="108"/>
    </location>
</feature>
<dbReference type="InterPro" id="IPR014001">
    <property type="entry name" value="Helicase_ATP-bd"/>
</dbReference>
<dbReference type="GO" id="GO:0016787">
    <property type="term" value="F:hydrolase activity"/>
    <property type="evidence" value="ECO:0007669"/>
    <property type="project" value="UniProtKB-KW"/>
</dbReference>
<evidence type="ECO:0000256" key="1">
    <source>
        <dbReference type="ARBA" id="ARBA00022741"/>
    </source>
</evidence>
<organism evidence="11 12">
    <name type="scientific">Cotesia glomerata</name>
    <name type="common">Lepidopteran parasitic wasp</name>
    <name type="synonym">Apanteles glomeratus</name>
    <dbReference type="NCBI Taxonomy" id="32391"/>
    <lineage>
        <taxon>Eukaryota</taxon>
        <taxon>Metazoa</taxon>
        <taxon>Ecdysozoa</taxon>
        <taxon>Arthropoda</taxon>
        <taxon>Hexapoda</taxon>
        <taxon>Insecta</taxon>
        <taxon>Pterygota</taxon>
        <taxon>Neoptera</taxon>
        <taxon>Endopterygota</taxon>
        <taxon>Hymenoptera</taxon>
        <taxon>Apocrita</taxon>
        <taxon>Ichneumonoidea</taxon>
        <taxon>Braconidae</taxon>
        <taxon>Microgastrinae</taxon>
        <taxon>Cotesia</taxon>
    </lineage>
</organism>
<dbReference type="Gene3D" id="3.40.50.300">
    <property type="entry name" value="P-loop containing nucleotide triphosphate hydrolases"/>
    <property type="match status" value="2"/>
</dbReference>
<feature type="compositionally biased region" description="Basic residues" evidence="8">
    <location>
        <begin position="636"/>
        <end position="645"/>
    </location>
</feature>
<proteinExistence type="inferred from homology"/>
<keyword evidence="2 6" id="KW-0378">Hydrolase</keyword>
<dbReference type="AlphaFoldDB" id="A0AAV7HW44"/>
<dbReference type="EMBL" id="JAHXZJ010002982">
    <property type="protein sequence ID" value="KAH0534547.1"/>
    <property type="molecule type" value="Genomic_DNA"/>
</dbReference>